<keyword evidence="3" id="KW-1185">Reference proteome</keyword>
<dbReference type="KEGG" id="mpk:VL20_4077"/>
<feature type="domain" description="Glycosyltransferase 2-like" evidence="1">
    <location>
        <begin position="8"/>
        <end position="184"/>
    </location>
</feature>
<name>A0A0K1S4T3_9CHRO</name>
<proteinExistence type="predicted"/>
<evidence type="ECO:0000259" key="1">
    <source>
        <dbReference type="Pfam" id="PF00535"/>
    </source>
</evidence>
<protein>
    <submittedName>
        <fullName evidence="2">N-acetylgalactosaminyl-diphosphoundecaprenol glucuronosyltransferase</fullName>
    </submittedName>
</protein>
<organism evidence="2 3">
    <name type="scientific">Microcystis panniformis FACHB-1757</name>
    <dbReference type="NCBI Taxonomy" id="1638788"/>
    <lineage>
        <taxon>Bacteria</taxon>
        <taxon>Bacillati</taxon>
        <taxon>Cyanobacteriota</taxon>
        <taxon>Cyanophyceae</taxon>
        <taxon>Oscillatoriophycideae</taxon>
        <taxon>Chroococcales</taxon>
        <taxon>Microcystaceae</taxon>
        <taxon>Microcystis</taxon>
    </lineage>
</organism>
<keyword evidence="2" id="KW-0808">Transferase</keyword>
<dbReference type="Gene3D" id="3.90.550.10">
    <property type="entry name" value="Spore Coat Polysaccharide Biosynthesis Protein SpsA, Chain A"/>
    <property type="match status" value="1"/>
</dbReference>
<dbReference type="CDD" id="cd00761">
    <property type="entry name" value="Glyco_tranf_GTA_type"/>
    <property type="match status" value="1"/>
</dbReference>
<dbReference type="PATRIC" id="fig|1638788.3.peg.4108"/>
<dbReference type="EMBL" id="CP011339">
    <property type="protein sequence ID" value="AKV69023.1"/>
    <property type="molecule type" value="Genomic_DNA"/>
</dbReference>
<evidence type="ECO:0000313" key="3">
    <source>
        <dbReference type="Proteomes" id="UP000068167"/>
    </source>
</evidence>
<gene>
    <name evidence="2" type="ORF">VL20_4077</name>
</gene>
<evidence type="ECO:0000313" key="2">
    <source>
        <dbReference type="EMBL" id="AKV69023.1"/>
    </source>
</evidence>
<dbReference type="Proteomes" id="UP000068167">
    <property type="component" value="Chromosome"/>
</dbReference>
<reference evidence="2 3" key="1">
    <citation type="journal article" date="2016" name="Stand. Genomic Sci.">
        <title>Complete genome sequence and genomic characterization of Microcystis panniformis FACHB 1757 by third-generation sequencing.</title>
        <authorList>
            <person name="Zhang J.Y."/>
            <person name="Guan R."/>
            <person name="Zhang H.J."/>
            <person name="Li H."/>
            <person name="Xiao P."/>
            <person name="Yu G.L."/>
            <person name="Du L."/>
            <person name="Cao D.M."/>
            <person name="Zhu B.C."/>
            <person name="Li R.H."/>
            <person name="Lu Z.H."/>
        </authorList>
    </citation>
    <scope>NUCLEOTIDE SEQUENCE [LARGE SCALE GENOMIC DNA]</scope>
    <source>
        <strain evidence="2 3">FACHB-1757</strain>
    </source>
</reference>
<dbReference type="InterPro" id="IPR001173">
    <property type="entry name" value="Glyco_trans_2-like"/>
</dbReference>
<accession>A0A0K1S4T3</accession>
<dbReference type="PANTHER" id="PTHR22916">
    <property type="entry name" value="GLYCOSYLTRANSFERASE"/>
    <property type="match status" value="1"/>
</dbReference>
<sequence length="318" mass="37651">MKNQNLVSVIIIFWNEEKFITEAIASVFAQNYEHWELLLVDDGSTDNSSDIALNYARKNPHKVYYIEHPHHENCGMSASRNLGIEQAKGEFIAFLDADDIWLPHKLTEQLAIFASYPEVAMVYGWVQFWHSWTGKIEDINRDYFVSLGIESNTIIYPPNLLPILWKQGKQKPVPSNVMLRREVLIQVGKSAAQFRGWAEDTVLFTKIGLNFPIYVSQSCWIKHREKPSDAHFIAIKYHQRYWENRAYLDWTEQYFIAQGISNSQIWKEFKKVRFLYDNYFLHYLFEGYFRDLVMNICRKTLPKVIRDWLWIHIGKNAK</sequence>
<dbReference type="Pfam" id="PF00535">
    <property type="entry name" value="Glycos_transf_2"/>
    <property type="match status" value="1"/>
</dbReference>
<dbReference type="GO" id="GO:0016740">
    <property type="term" value="F:transferase activity"/>
    <property type="evidence" value="ECO:0007669"/>
    <property type="project" value="UniProtKB-KW"/>
</dbReference>
<dbReference type="SUPFAM" id="SSF53448">
    <property type="entry name" value="Nucleotide-diphospho-sugar transferases"/>
    <property type="match status" value="1"/>
</dbReference>
<dbReference type="RefSeq" id="WP_052277173.1">
    <property type="nucleotide sequence ID" value="NZ_CP011339.1"/>
</dbReference>
<dbReference type="InterPro" id="IPR029044">
    <property type="entry name" value="Nucleotide-diphossugar_trans"/>
</dbReference>
<dbReference type="AlphaFoldDB" id="A0A0K1S4T3"/>